<gene>
    <name evidence="9" type="primary">dcm</name>
    <name evidence="9" type="ORF">OEG84_18305</name>
</gene>
<name>A0ABT3ZCT9_9HYPH</name>
<comment type="similarity">
    <text evidence="6 7">Belongs to the class I-like SAM-binding methyltransferase superfamily. C5-methyltransferase family.</text>
</comment>
<evidence type="ECO:0000256" key="6">
    <source>
        <dbReference type="PROSITE-ProRule" id="PRU01016"/>
    </source>
</evidence>
<evidence type="ECO:0000313" key="10">
    <source>
        <dbReference type="Proteomes" id="UP001073227"/>
    </source>
</evidence>
<keyword evidence="2 6" id="KW-0808">Transferase</keyword>
<keyword evidence="10" id="KW-1185">Reference proteome</keyword>
<accession>A0ABT3ZCT9</accession>
<keyword evidence="1 6" id="KW-0489">Methyltransferase</keyword>
<keyword evidence="3 6" id="KW-0949">S-adenosyl-L-methionine</keyword>
<dbReference type="NCBIfam" id="TIGR00675">
    <property type="entry name" value="dcm"/>
    <property type="match status" value="1"/>
</dbReference>
<proteinExistence type="inferred from homology"/>
<dbReference type="Proteomes" id="UP001073227">
    <property type="component" value="Unassembled WGS sequence"/>
</dbReference>
<dbReference type="Pfam" id="PF00145">
    <property type="entry name" value="DNA_methylase"/>
    <property type="match status" value="2"/>
</dbReference>
<dbReference type="Gene3D" id="3.40.50.150">
    <property type="entry name" value="Vaccinia Virus protein VP39"/>
    <property type="match status" value="1"/>
</dbReference>
<comment type="caution">
    <text evidence="9">The sequence shown here is derived from an EMBL/GenBank/DDBJ whole genome shotgun (WGS) entry which is preliminary data.</text>
</comment>
<dbReference type="Gene3D" id="3.90.120.10">
    <property type="entry name" value="DNA Methylase, subunit A, domain 2"/>
    <property type="match status" value="1"/>
</dbReference>
<dbReference type="PROSITE" id="PS51679">
    <property type="entry name" value="SAM_MT_C5"/>
    <property type="match status" value="1"/>
</dbReference>
<protein>
    <recommendedName>
        <fullName evidence="8">Cytosine-specific methyltransferase</fullName>
        <ecNumber evidence="8">2.1.1.37</ecNumber>
    </recommendedName>
</protein>
<comment type="catalytic activity">
    <reaction evidence="5 8">
        <text>a 2'-deoxycytidine in DNA + S-adenosyl-L-methionine = a 5-methyl-2'-deoxycytidine in DNA + S-adenosyl-L-homocysteine + H(+)</text>
        <dbReference type="Rhea" id="RHEA:13681"/>
        <dbReference type="Rhea" id="RHEA-COMP:11369"/>
        <dbReference type="Rhea" id="RHEA-COMP:11370"/>
        <dbReference type="ChEBI" id="CHEBI:15378"/>
        <dbReference type="ChEBI" id="CHEBI:57856"/>
        <dbReference type="ChEBI" id="CHEBI:59789"/>
        <dbReference type="ChEBI" id="CHEBI:85452"/>
        <dbReference type="ChEBI" id="CHEBI:85454"/>
        <dbReference type="EC" id="2.1.1.37"/>
    </reaction>
</comment>
<dbReference type="InterPro" id="IPR001525">
    <property type="entry name" value="C5_MeTfrase"/>
</dbReference>
<evidence type="ECO:0000256" key="1">
    <source>
        <dbReference type="ARBA" id="ARBA00022603"/>
    </source>
</evidence>
<dbReference type="GO" id="GO:0003886">
    <property type="term" value="F:DNA (cytosine-5-)-methyltransferase activity"/>
    <property type="evidence" value="ECO:0007669"/>
    <property type="project" value="UniProtKB-EC"/>
</dbReference>
<sequence length="324" mass="34985">MTTATNNTPKMKPGAKMRVISLCTGIGGDVAAFRQAGISHEMVAMAEFDPLAAAVLAQKFPDIRNLGDITAIDNWKDYYGQVDLLIAGIPCQPYSAAGRQRGTNDTRDLSQEVLRIVKTVAPKVILIENVPQFATVDEGRPFRAFTNGLRDSTYTTGHRVIDASDFVAQRRRRLFLCGHRGDAGTSPDALLALAAGSTGSAQAGGEAPVSPSSVFAGGTAVLHPARLGTLMASGSGMNRAGMKGHEMDFLVVQEFPERGLVVRRPTPLEALRAQGFPDNWLDGLSFRGRPLRDIEKYRLVGNSWPVPVTAAILSQMDRHWMNPD</sequence>
<evidence type="ECO:0000256" key="4">
    <source>
        <dbReference type="ARBA" id="ARBA00022747"/>
    </source>
</evidence>
<evidence type="ECO:0000256" key="7">
    <source>
        <dbReference type="RuleBase" id="RU000416"/>
    </source>
</evidence>
<evidence type="ECO:0000256" key="8">
    <source>
        <dbReference type="RuleBase" id="RU000417"/>
    </source>
</evidence>
<dbReference type="PANTHER" id="PTHR46098">
    <property type="entry name" value="TRNA (CYTOSINE(38)-C(5))-METHYLTRANSFERASE"/>
    <property type="match status" value="1"/>
</dbReference>
<reference evidence="9" key="1">
    <citation type="submission" date="2022-10" db="EMBL/GenBank/DDBJ databases">
        <title>Hoeflea sp. G2-23, isolated from marine algae.</title>
        <authorList>
            <person name="Kristyanto S."/>
            <person name="Kim J.M."/>
            <person name="Jeon C.O."/>
        </authorList>
    </citation>
    <scope>NUCLEOTIDE SEQUENCE</scope>
    <source>
        <strain evidence="9">G2-23</strain>
    </source>
</reference>
<evidence type="ECO:0000256" key="2">
    <source>
        <dbReference type="ARBA" id="ARBA00022679"/>
    </source>
</evidence>
<dbReference type="PRINTS" id="PR00105">
    <property type="entry name" value="C5METTRFRASE"/>
</dbReference>
<keyword evidence="4" id="KW-0680">Restriction system</keyword>
<dbReference type="InterPro" id="IPR018117">
    <property type="entry name" value="C5_DNA_meth_AS"/>
</dbReference>
<dbReference type="RefSeq" id="WP_267655059.1">
    <property type="nucleotide sequence ID" value="NZ_JAOVZR010000001.1"/>
</dbReference>
<evidence type="ECO:0000256" key="5">
    <source>
        <dbReference type="ARBA" id="ARBA00047422"/>
    </source>
</evidence>
<feature type="active site" evidence="6">
    <location>
        <position position="91"/>
    </location>
</feature>
<dbReference type="PANTHER" id="PTHR46098:SF1">
    <property type="entry name" value="TRNA (CYTOSINE(38)-C(5))-METHYLTRANSFERASE"/>
    <property type="match status" value="1"/>
</dbReference>
<evidence type="ECO:0000256" key="3">
    <source>
        <dbReference type="ARBA" id="ARBA00022691"/>
    </source>
</evidence>
<dbReference type="EMBL" id="JAOVZR010000001">
    <property type="protein sequence ID" value="MCY0149606.1"/>
    <property type="molecule type" value="Genomic_DNA"/>
</dbReference>
<evidence type="ECO:0000313" key="9">
    <source>
        <dbReference type="EMBL" id="MCY0149606.1"/>
    </source>
</evidence>
<dbReference type="PROSITE" id="PS00094">
    <property type="entry name" value="C5_MTASE_1"/>
    <property type="match status" value="1"/>
</dbReference>
<dbReference type="SUPFAM" id="SSF53335">
    <property type="entry name" value="S-adenosyl-L-methionine-dependent methyltransferases"/>
    <property type="match status" value="1"/>
</dbReference>
<dbReference type="GO" id="GO:0032259">
    <property type="term" value="P:methylation"/>
    <property type="evidence" value="ECO:0007669"/>
    <property type="project" value="UniProtKB-KW"/>
</dbReference>
<dbReference type="InterPro" id="IPR029063">
    <property type="entry name" value="SAM-dependent_MTases_sf"/>
</dbReference>
<organism evidence="9 10">
    <name type="scientific">Hoeflea algicola</name>
    <dbReference type="NCBI Taxonomy" id="2983763"/>
    <lineage>
        <taxon>Bacteria</taxon>
        <taxon>Pseudomonadati</taxon>
        <taxon>Pseudomonadota</taxon>
        <taxon>Alphaproteobacteria</taxon>
        <taxon>Hyphomicrobiales</taxon>
        <taxon>Rhizobiaceae</taxon>
        <taxon>Hoeflea</taxon>
    </lineage>
</organism>
<dbReference type="InterPro" id="IPR050750">
    <property type="entry name" value="C5-MTase"/>
</dbReference>
<dbReference type="EC" id="2.1.1.37" evidence="8"/>